<dbReference type="Gene3D" id="3.30.110.150">
    <property type="entry name" value="SepF-like protein"/>
    <property type="match status" value="1"/>
</dbReference>
<reference evidence="1 2" key="1">
    <citation type="journal article" date="2013" name="J. Mol. Microbiol. Biotechnol.">
        <title>Analysis of the Complete Genomes of Acholeplasma brassicae , A. palmae and A. laidlawii and Their Comparison to the Obligate Parasites from ' Candidatus Phytoplasma'.</title>
        <authorList>
            <person name="Kube M."/>
            <person name="Siewert C."/>
            <person name="Migdoll A.M."/>
            <person name="Duduk B."/>
            <person name="Holz S."/>
            <person name="Rabus R."/>
            <person name="Seemuller E."/>
            <person name="Mitrovic J."/>
            <person name="Muller I."/>
            <person name="Buttner C."/>
            <person name="Reinhardt R."/>
        </authorList>
    </citation>
    <scope>NUCLEOTIDE SEQUENCE [LARGE SCALE GENOMIC DNA]</scope>
    <source>
        <strain evidence="1 2">J233</strain>
    </source>
</reference>
<dbReference type="Pfam" id="PF04472">
    <property type="entry name" value="SepF"/>
    <property type="match status" value="1"/>
</dbReference>
<name>U4KQ89_ALTPJ</name>
<dbReference type="GO" id="GO:0090529">
    <property type="term" value="P:cell septum assembly"/>
    <property type="evidence" value="ECO:0007669"/>
    <property type="project" value="InterPro"/>
</dbReference>
<dbReference type="EMBL" id="FO681347">
    <property type="protein sequence ID" value="CCV64445.1"/>
    <property type="molecule type" value="Genomic_DNA"/>
</dbReference>
<accession>U4KQ89</accession>
<gene>
    <name evidence="1" type="primary">sepF</name>
    <name evidence="1" type="ORF">BN85408680</name>
</gene>
<dbReference type="STRING" id="1318466.BN85408680"/>
<proteinExistence type="predicted"/>
<keyword evidence="1" id="KW-0132">Cell division</keyword>
<evidence type="ECO:0000313" key="2">
    <source>
        <dbReference type="Proteomes" id="UP000032740"/>
    </source>
</evidence>
<dbReference type="InterPro" id="IPR007561">
    <property type="entry name" value="Cell_div_SepF/SepF-rel"/>
</dbReference>
<dbReference type="AlphaFoldDB" id="U4KQ89"/>
<organism evidence="1 2">
    <name type="scientific">Alteracholeplasma palmae (strain ATCC 49389 / J233)</name>
    <name type="common">Acholeplasma palmae</name>
    <dbReference type="NCBI Taxonomy" id="1318466"/>
    <lineage>
        <taxon>Bacteria</taxon>
        <taxon>Bacillati</taxon>
        <taxon>Mycoplasmatota</taxon>
        <taxon>Mollicutes</taxon>
        <taxon>Acholeplasmatales</taxon>
        <taxon>Acholeplasmataceae</taxon>
        <taxon>Acholeplasma</taxon>
    </lineage>
</organism>
<evidence type="ECO:0000313" key="1">
    <source>
        <dbReference type="EMBL" id="CCV64445.1"/>
    </source>
</evidence>
<dbReference type="KEGG" id="apal:BN85408680"/>
<sequence length="104" mass="11792">MFFKKKKKQNTNYIKSSDKIIIKQLETDEDSVILDLADKLIDGAPLILNFDLLNVDAANKVIAFFSGVVYTLKGNIETINETVFLFANEEAFLDGSLKRFLENL</sequence>
<dbReference type="RefSeq" id="WP_026659742.1">
    <property type="nucleotide sequence ID" value="NC_022538.1"/>
</dbReference>
<keyword evidence="2" id="KW-1185">Reference proteome</keyword>
<dbReference type="HOGENOM" id="CLU_2244029_0_0_14"/>
<dbReference type="Proteomes" id="UP000032740">
    <property type="component" value="Chromosome"/>
</dbReference>
<dbReference type="InterPro" id="IPR038594">
    <property type="entry name" value="SepF-like_sf"/>
</dbReference>
<keyword evidence="1" id="KW-0131">Cell cycle</keyword>
<protein>
    <submittedName>
        <fullName evidence="1">Predicted cell division protein SepF</fullName>
    </submittedName>
</protein>
<dbReference type="OrthoDB" id="384666at2"/>